<dbReference type="Proteomes" id="UP000051096">
    <property type="component" value="Unassembled WGS sequence"/>
</dbReference>
<proteinExistence type="predicted"/>
<dbReference type="Pfam" id="PF13174">
    <property type="entry name" value="TPR_6"/>
    <property type="match status" value="2"/>
</dbReference>
<dbReference type="Gene3D" id="1.25.40.10">
    <property type="entry name" value="Tetratricopeptide repeat domain"/>
    <property type="match status" value="2"/>
</dbReference>
<gene>
    <name evidence="2" type="ORF">AMJ87_08115</name>
</gene>
<dbReference type="InterPro" id="IPR011990">
    <property type="entry name" value="TPR-like_helical_dom_sf"/>
</dbReference>
<dbReference type="InterPro" id="IPR019734">
    <property type="entry name" value="TPR_rpt"/>
</dbReference>
<name>A0A0S8GEL2_UNCW3</name>
<reference evidence="2 3" key="1">
    <citation type="journal article" date="2015" name="Microbiome">
        <title>Genomic resolution of linkages in carbon, nitrogen, and sulfur cycling among widespread estuary sediment bacteria.</title>
        <authorList>
            <person name="Baker B.J."/>
            <person name="Lazar C.S."/>
            <person name="Teske A.P."/>
            <person name="Dick G.J."/>
        </authorList>
    </citation>
    <scope>NUCLEOTIDE SEQUENCE [LARGE SCALE GENOMIC DNA]</scope>
    <source>
        <strain evidence="2">SM23_60</strain>
    </source>
</reference>
<organism evidence="2 3">
    <name type="scientific">candidate division WOR_3 bacterium SM23_60</name>
    <dbReference type="NCBI Taxonomy" id="1703780"/>
    <lineage>
        <taxon>Bacteria</taxon>
        <taxon>Bacteria division WOR-3</taxon>
    </lineage>
</organism>
<feature type="repeat" description="TPR" evidence="1">
    <location>
        <begin position="25"/>
        <end position="58"/>
    </location>
</feature>
<evidence type="ECO:0000313" key="2">
    <source>
        <dbReference type="EMBL" id="KPK70946.1"/>
    </source>
</evidence>
<evidence type="ECO:0008006" key="4">
    <source>
        <dbReference type="Google" id="ProtNLM"/>
    </source>
</evidence>
<dbReference type="AlphaFoldDB" id="A0A0S8GEL2"/>
<sequence>MMSLSALFTLYCLLTTAPNLNPPEVQALLQSGLAFAYVEEFDSAAVYFDELIERYPQNPSGYFFKAALLQVKMLDRSDYRAEEEYLSLMRTAIHRSEDILEHENNLWAEFYLGSGYTYRAVHEGLKGNYWETFKYGVKGGRILQNIIKKDSTFYDAYLGAGSYEYFWARASRYLFIPNLGGGNVTEAIRKLHVAAEKSQYSGPTAKNSLVFIYGEEKMFAAADRIIEELLDAYPRGKTFLWSKAELDFKKENYRHALQSYAELYSRYNAENTKNYANLAQSKLYMGKCYIELGEKTNARAALKDVVNYKEQAGQYPKIKDYAREAYNLLSRIF</sequence>
<evidence type="ECO:0000256" key="1">
    <source>
        <dbReference type="PROSITE-ProRule" id="PRU00339"/>
    </source>
</evidence>
<accession>A0A0S8GEL2</accession>
<protein>
    <recommendedName>
        <fullName evidence="4">Outer membrane lipoprotein BamD-like domain-containing protein</fullName>
    </recommendedName>
</protein>
<dbReference type="PROSITE" id="PS50005">
    <property type="entry name" value="TPR"/>
    <property type="match status" value="1"/>
</dbReference>
<dbReference type="SUPFAM" id="SSF48439">
    <property type="entry name" value="Protein prenylyltransferase"/>
    <property type="match status" value="1"/>
</dbReference>
<evidence type="ECO:0000313" key="3">
    <source>
        <dbReference type="Proteomes" id="UP000051096"/>
    </source>
</evidence>
<keyword evidence="1" id="KW-0802">TPR repeat</keyword>
<dbReference type="EMBL" id="LJUO01000077">
    <property type="protein sequence ID" value="KPK70946.1"/>
    <property type="molecule type" value="Genomic_DNA"/>
</dbReference>
<comment type="caution">
    <text evidence="2">The sequence shown here is derived from an EMBL/GenBank/DDBJ whole genome shotgun (WGS) entry which is preliminary data.</text>
</comment>